<keyword evidence="4 6" id="KW-1133">Transmembrane helix</keyword>
<feature type="transmembrane region" description="Helical" evidence="6">
    <location>
        <begin position="42"/>
        <end position="69"/>
    </location>
</feature>
<dbReference type="InterPro" id="IPR001851">
    <property type="entry name" value="ABC_transp_permease"/>
</dbReference>
<feature type="transmembrane region" description="Helical" evidence="6">
    <location>
        <begin position="81"/>
        <end position="101"/>
    </location>
</feature>
<dbReference type="KEGG" id="naf:GQ61_07635"/>
<evidence type="ECO:0000313" key="8">
    <source>
        <dbReference type="Proteomes" id="UP000237351"/>
    </source>
</evidence>
<evidence type="ECO:0000256" key="3">
    <source>
        <dbReference type="ARBA" id="ARBA00022692"/>
    </source>
</evidence>
<dbReference type="STRING" id="1414854.GQ61_07635"/>
<dbReference type="RefSeq" id="WP_085784716.1">
    <property type="nucleotide sequence ID" value="NZ_CP008743.1"/>
</dbReference>
<sequence length="294" mass="31897">MTLVQIIGVTEIGLIFGLIAMAVYLTFRIIDFPDLTVDGSYTLGAAVATVLIISGISPFLATIAAFIAGMGAGSVTAYLHVRWHVLGLLAGILTMFALYSVNLRIMGRPNISLMEEPTIFDWCNLDQKYLLTLFIIAIIGLILLTLFFASRYGLAIRATGVNARVSRAYGVNVNIVTYFTLALSNGIVAMAGALFCQYQRFVDINMGQALIIDGLAAVIIGEAIIRSRRIGFALLGCLIGTLLLRLMQAFALNSTDIGLKASDMNFIKAGLIAGTMILSQVQKKFSERRLRRTQ</sequence>
<dbReference type="PANTHER" id="PTHR32196:SF69">
    <property type="entry name" value="BRANCHED-CHAIN AMINO ACID TRANSPORT SYSTEM, PERMEASE PROTEIN"/>
    <property type="match status" value="1"/>
</dbReference>
<feature type="transmembrane region" description="Helical" evidence="6">
    <location>
        <begin position="207"/>
        <end position="225"/>
    </location>
</feature>
<accession>A0A1W6N614</accession>
<evidence type="ECO:0000256" key="5">
    <source>
        <dbReference type="ARBA" id="ARBA00023136"/>
    </source>
</evidence>
<dbReference type="CDD" id="cd06574">
    <property type="entry name" value="TM_PBP1_branched-chain-AA_like"/>
    <property type="match status" value="1"/>
</dbReference>
<dbReference type="EMBL" id="CP008743">
    <property type="protein sequence ID" value="ARN85176.1"/>
    <property type="molecule type" value="Genomic_DNA"/>
</dbReference>
<reference evidence="7 8" key="1">
    <citation type="submission" date="2014-06" db="EMBL/GenBank/DDBJ databases">
        <title>The genome of the endonuclear symbiont Nucleicultrix amoebiphila.</title>
        <authorList>
            <person name="Schulz F."/>
            <person name="Horn M."/>
        </authorList>
    </citation>
    <scope>NUCLEOTIDE SEQUENCE [LARGE SCALE GENOMIC DNA]</scope>
    <source>
        <strain evidence="7 8">FS5</strain>
    </source>
</reference>
<evidence type="ECO:0000256" key="4">
    <source>
        <dbReference type="ARBA" id="ARBA00022989"/>
    </source>
</evidence>
<dbReference type="OrthoDB" id="9778389at2"/>
<comment type="subcellular location">
    <subcellularLocation>
        <location evidence="1">Cell membrane</location>
        <topology evidence="1">Multi-pass membrane protein</topology>
    </subcellularLocation>
</comment>
<dbReference type="GO" id="GO:0022857">
    <property type="term" value="F:transmembrane transporter activity"/>
    <property type="evidence" value="ECO:0007669"/>
    <property type="project" value="InterPro"/>
</dbReference>
<keyword evidence="5 6" id="KW-0472">Membrane</keyword>
<feature type="transmembrane region" description="Helical" evidence="6">
    <location>
        <begin position="232"/>
        <end position="252"/>
    </location>
</feature>
<proteinExistence type="predicted"/>
<evidence type="ECO:0000256" key="1">
    <source>
        <dbReference type="ARBA" id="ARBA00004651"/>
    </source>
</evidence>
<dbReference type="Proteomes" id="UP000237351">
    <property type="component" value="Chromosome"/>
</dbReference>
<feature type="transmembrane region" description="Helical" evidence="6">
    <location>
        <begin position="12"/>
        <end position="30"/>
    </location>
</feature>
<protein>
    <recommendedName>
        <fullName evidence="9">ABC transporter permease</fullName>
    </recommendedName>
</protein>
<evidence type="ECO:0000313" key="7">
    <source>
        <dbReference type="EMBL" id="ARN85176.1"/>
    </source>
</evidence>
<dbReference type="Pfam" id="PF02653">
    <property type="entry name" value="BPD_transp_2"/>
    <property type="match status" value="1"/>
</dbReference>
<evidence type="ECO:0000256" key="2">
    <source>
        <dbReference type="ARBA" id="ARBA00022475"/>
    </source>
</evidence>
<evidence type="ECO:0008006" key="9">
    <source>
        <dbReference type="Google" id="ProtNLM"/>
    </source>
</evidence>
<feature type="transmembrane region" description="Helical" evidence="6">
    <location>
        <begin position="175"/>
        <end position="195"/>
    </location>
</feature>
<organism evidence="7 8">
    <name type="scientific">Candidatus Nucleicultrix amoebiphila FS5</name>
    <dbReference type="NCBI Taxonomy" id="1414854"/>
    <lineage>
        <taxon>Bacteria</taxon>
        <taxon>Pseudomonadati</taxon>
        <taxon>Pseudomonadota</taxon>
        <taxon>Alphaproteobacteria</taxon>
        <taxon>Holosporales</taxon>
        <taxon>Candidatus Nucleicultricaceae</taxon>
        <taxon>Candidatus Nucleicultrix</taxon>
    </lineage>
</organism>
<dbReference type="PANTHER" id="PTHR32196">
    <property type="entry name" value="ABC TRANSPORTER PERMEASE PROTEIN YPHD-RELATED-RELATED"/>
    <property type="match status" value="1"/>
</dbReference>
<keyword evidence="8" id="KW-1185">Reference proteome</keyword>
<name>A0A1W6N614_9PROT</name>
<gene>
    <name evidence="7" type="ORF">GQ61_07635</name>
</gene>
<keyword evidence="3 6" id="KW-0812">Transmembrane</keyword>
<feature type="transmembrane region" description="Helical" evidence="6">
    <location>
        <begin position="264"/>
        <end position="281"/>
    </location>
</feature>
<feature type="transmembrane region" description="Helical" evidence="6">
    <location>
        <begin position="129"/>
        <end position="154"/>
    </location>
</feature>
<keyword evidence="2" id="KW-1003">Cell membrane</keyword>
<evidence type="ECO:0000256" key="6">
    <source>
        <dbReference type="SAM" id="Phobius"/>
    </source>
</evidence>
<dbReference type="GO" id="GO:0005886">
    <property type="term" value="C:plasma membrane"/>
    <property type="evidence" value="ECO:0007669"/>
    <property type="project" value="UniProtKB-SubCell"/>
</dbReference>
<dbReference type="AlphaFoldDB" id="A0A1W6N614"/>